<evidence type="ECO:0000313" key="2">
    <source>
        <dbReference type="Proteomes" id="UP000317010"/>
    </source>
</evidence>
<sequence length="403" mass="45666">MSALAERLEAFNDKLIPAMVQLKYKHMAESAFRFLRGTCHLFYEDLSKAKDFPSSPNTWISGDLHLENFGSFKGNNRMVYFDLNDFDEAMLAPAAWEVVRVLTSIFVAFDTLKIDKAEAKKTAKLFLSTYSEILACGKAYYIDPRTAEGIVRSFLKSIKKRKESDLIKKIADEKGDQFKIKIDNRTHFELDKKLRAELISHLTEWLKSKNGWASDYTVKDAAFRVAGTGSIGLKRYMFLLQSNKNKKKYLLVEMKEAAPSSLAPYNIVNQSDWASQAERVVTLKHRMQNISPALLSPNVFNGDIYVLQEMQPLADKISFESIATKNDCLELVIKDMALLTASAQIRSGGIQHSAIIDELMAFGKQTTWQQPLLDYAINYSKQVTKDYNQFMADYKSITASAGT</sequence>
<keyword evidence="2" id="KW-1185">Reference proteome</keyword>
<evidence type="ECO:0000313" key="1">
    <source>
        <dbReference type="EMBL" id="TWJ01457.1"/>
    </source>
</evidence>
<dbReference type="PANTHER" id="PTHR39441:SF1">
    <property type="entry name" value="DUF2252 DOMAIN-CONTAINING PROTEIN"/>
    <property type="match status" value="1"/>
</dbReference>
<gene>
    <name evidence="1" type="ORF">JN11_01608</name>
</gene>
<dbReference type="AlphaFoldDB" id="A0A562U7W0"/>
<dbReference type="RefSeq" id="WP_144911431.1">
    <property type="nucleotide sequence ID" value="NZ_VLLI01000004.1"/>
</dbReference>
<dbReference type="PANTHER" id="PTHR39441">
    <property type="entry name" value="DUF2252 DOMAIN-CONTAINING PROTEIN"/>
    <property type="match status" value="1"/>
</dbReference>
<proteinExistence type="predicted"/>
<name>A0A562U7W0_9SPHI</name>
<dbReference type="EMBL" id="VLLI01000004">
    <property type="protein sequence ID" value="TWJ01457.1"/>
    <property type="molecule type" value="Genomic_DNA"/>
</dbReference>
<reference evidence="1 2" key="1">
    <citation type="submission" date="2019-07" db="EMBL/GenBank/DDBJ databases">
        <title>Genomic Encyclopedia of Archaeal and Bacterial Type Strains, Phase II (KMG-II): from individual species to whole genera.</title>
        <authorList>
            <person name="Goeker M."/>
        </authorList>
    </citation>
    <scope>NUCLEOTIDE SEQUENCE [LARGE SCALE GENOMIC DNA]</scope>
    <source>
        <strain evidence="1 2">ATCC BAA-1854</strain>
    </source>
</reference>
<dbReference type="InterPro" id="IPR018721">
    <property type="entry name" value="DUF2252"/>
</dbReference>
<dbReference type="Proteomes" id="UP000317010">
    <property type="component" value="Unassembled WGS sequence"/>
</dbReference>
<comment type="caution">
    <text evidence="1">The sequence shown here is derived from an EMBL/GenBank/DDBJ whole genome shotgun (WGS) entry which is preliminary data.</text>
</comment>
<protein>
    <submittedName>
        <fullName evidence="1">Uncharacterized protein (DUF2252 family)</fullName>
    </submittedName>
</protein>
<accession>A0A562U7W0</accession>
<organism evidence="1 2">
    <name type="scientific">Mucilaginibacter frigoritolerans</name>
    <dbReference type="NCBI Taxonomy" id="652788"/>
    <lineage>
        <taxon>Bacteria</taxon>
        <taxon>Pseudomonadati</taxon>
        <taxon>Bacteroidota</taxon>
        <taxon>Sphingobacteriia</taxon>
        <taxon>Sphingobacteriales</taxon>
        <taxon>Sphingobacteriaceae</taxon>
        <taxon>Mucilaginibacter</taxon>
    </lineage>
</organism>
<dbReference type="Pfam" id="PF10009">
    <property type="entry name" value="DUF2252"/>
    <property type="match status" value="1"/>
</dbReference>
<dbReference type="OrthoDB" id="1491115at2"/>